<organism evidence="2 3">
    <name type="scientific">Sneathiella sedimenti</name>
    <dbReference type="NCBI Taxonomy" id="2816034"/>
    <lineage>
        <taxon>Bacteria</taxon>
        <taxon>Pseudomonadati</taxon>
        <taxon>Pseudomonadota</taxon>
        <taxon>Alphaproteobacteria</taxon>
        <taxon>Sneathiellales</taxon>
        <taxon>Sneathiellaceae</taxon>
        <taxon>Sneathiella</taxon>
    </lineage>
</organism>
<dbReference type="SUPFAM" id="SSF51658">
    <property type="entry name" value="Xylose isomerase-like"/>
    <property type="match status" value="1"/>
</dbReference>
<dbReference type="InterPro" id="IPR050312">
    <property type="entry name" value="IolE/XylAMocC-like"/>
</dbReference>
<name>A0ABS3F3X8_9PROT</name>
<evidence type="ECO:0000313" key="2">
    <source>
        <dbReference type="EMBL" id="MBO0333228.1"/>
    </source>
</evidence>
<comment type="caution">
    <text evidence="2">The sequence shown here is derived from an EMBL/GenBank/DDBJ whole genome shotgun (WGS) entry which is preliminary data.</text>
</comment>
<dbReference type="RefSeq" id="WP_207043382.1">
    <property type="nucleotide sequence ID" value="NZ_JAFLNC010000002.1"/>
</dbReference>
<gene>
    <name evidence="2" type="ORF">J0X12_06375</name>
</gene>
<accession>A0ABS3F3X8</accession>
<dbReference type="Gene3D" id="3.20.20.150">
    <property type="entry name" value="Divalent-metal-dependent TIM barrel enzymes"/>
    <property type="match status" value="1"/>
</dbReference>
<proteinExistence type="predicted"/>
<sequence>MLLSLCNEVLRDYPFPDQCRIAAALGYKGLEVAPFTLGDDPMALTDADAEECRRIAEDHGLVITGLHWLLVAPPGLSITTDDLSVRTQTLSLMEHLISLCARMNGSVLVHGSPAQRLLSQASSPEVARDNAMDCFGRVASWARAAGVTYCIEPLSPNQTDFINTVEEGAEIVTAVNSPAFKTMIDTASAGLAEEDPVDALIRKWWPGGKIGHIQVNDTNQRAPGQGDDEFSPIFQALKDVGHDGVVAVEPFVYEPDGATTAAVAAGYIRGVMENLV</sequence>
<dbReference type="GO" id="GO:0016853">
    <property type="term" value="F:isomerase activity"/>
    <property type="evidence" value="ECO:0007669"/>
    <property type="project" value="UniProtKB-KW"/>
</dbReference>
<evidence type="ECO:0000313" key="3">
    <source>
        <dbReference type="Proteomes" id="UP000664761"/>
    </source>
</evidence>
<dbReference type="InterPro" id="IPR013022">
    <property type="entry name" value="Xyl_isomerase-like_TIM-brl"/>
</dbReference>
<dbReference type="Proteomes" id="UP000664761">
    <property type="component" value="Unassembled WGS sequence"/>
</dbReference>
<dbReference type="EMBL" id="JAFLNC010000002">
    <property type="protein sequence ID" value="MBO0333228.1"/>
    <property type="molecule type" value="Genomic_DNA"/>
</dbReference>
<dbReference type="PANTHER" id="PTHR12110">
    <property type="entry name" value="HYDROXYPYRUVATE ISOMERASE"/>
    <property type="match status" value="1"/>
</dbReference>
<keyword evidence="3" id="KW-1185">Reference proteome</keyword>
<protein>
    <submittedName>
        <fullName evidence="2">Sugar phosphate isomerase/epimerase</fullName>
    </submittedName>
</protein>
<feature type="domain" description="Xylose isomerase-like TIM barrel" evidence="1">
    <location>
        <begin position="20"/>
        <end position="258"/>
    </location>
</feature>
<dbReference type="PANTHER" id="PTHR12110:SF21">
    <property type="entry name" value="XYLOSE ISOMERASE-LIKE TIM BARREL DOMAIN-CONTAINING PROTEIN"/>
    <property type="match status" value="1"/>
</dbReference>
<reference evidence="2 3" key="1">
    <citation type="submission" date="2021-03" db="EMBL/GenBank/DDBJ databases">
        <title>Sneathiella sp. CAU 1612 isolated from Kang Won-do.</title>
        <authorList>
            <person name="Kim W."/>
        </authorList>
    </citation>
    <scope>NUCLEOTIDE SEQUENCE [LARGE SCALE GENOMIC DNA]</scope>
    <source>
        <strain evidence="2 3">CAU 1612</strain>
    </source>
</reference>
<keyword evidence="2" id="KW-0413">Isomerase</keyword>
<dbReference type="Pfam" id="PF01261">
    <property type="entry name" value="AP_endonuc_2"/>
    <property type="match status" value="1"/>
</dbReference>
<evidence type="ECO:0000259" key="1">
    <source>
        <dbReference type="Pfam" id="PF01261"/>
    </source>
</evidence>
<dbReference type="InterPro" id="IPR036237">
    <property type="entry name" value="Xyl_isomerase-like_sf"/>
</dbReference>